<feature type="domain" description="Janus kinase and microtubule-interacting protein C-terminal" evidence="5">
    <location>
        <begin position="2"/>
        <end position="104"/>
    </location>
</feature>
<name>A0ABV1ACL4_9TELE</name>
<dbReference type="Proteomes" id="UP001469553">
    <property type="component" value="Unassembled WGS sequence"/>
</dbReference>
<evidence type="ECO:0000256" key="1">
    <source>
        <dbReference type="ARBA" id="ARBA00005239"/>
    </source>
</evidence>
<dbReference type="PANTHER" id="PTHR18935:SF7">
    <property type="entry name" value="JANUS KINASE AND MICROTUBULE-INTERACTING PROTEIN 2"/>
    <property type="match status" value="1"/>
</dbReference>
<dbReference type="GO" id="GO:0016301">
    <property type="term" value="F:kinase activity"/>
    <property type="evidence" value="ECO:0007669"/>
    <property type="project" value="UniProtKB-KW"/>
</dbReference>
<dbReference type="Pfam" id="PF16034">
    <property type="entry name" value="JAKMIP_CC3"/>
    <property type="match status" value="1"/>
</dbReference>
<dbReference type="InterPro" id="IPR024836">
    <property type="entry name" value="JAKMIP"/>
</dbReference>
<evidence type="ECO:0000256" key="3">
    <source>
        <dbReference type="SAM" id="Coils"/>
    </source>
</evidence>
<dbReference type="EMBL" id="JAHRIP010088438">
    <property type="protein sequence ID" value="MEQ2316283.1"/>
    <property type="molecule type" value="Genomic_DNA"/>
</dbReference>
<evidence type="ECO:0000256" key="2">
    <source>
        <dbReference type="ARBA" id="ARBA00023054"/>
    </source>
</evidence>
<keyword evidence="6" id="KW-0418">Kinase</keyword>
<accession>A0ABV1ACL4</accession>
<dbReference type="InterPro" id="IPR031994">
    <property type="entry name" value="JAKMIP_C"/>
</dbReference>
<gene>
    <name evidence="6" type="primary">JAKMIP2_3</name>
    <name evidence="6" type="ORF">AMECASPLE_031051</name>
</gene>
<keyword evidence="7" id="KW-1185">Reference proteome</keyword>
<evidence type="ECO:0000259" key="5">
    <source>
        <dbReference type="Pfam" id="PF16034"/>
    </source>
</evidence>
<proteinExistence type="inferred from homology"/>
<keyword evidence="6" id="KW-0808">Transferase</keyword>
<evidence type="ECO:0000313" key="6">
    <source>
        <dbReference type="EMBL" id="MEQ2316283.1"/>
    </source>
</evidence>
<comment type="similarity">
    <text evidence="1">Belongs to the JAKMIP family.</text>
</comment>
<evidence type="ECO:0000256" key="4">
    <source>
        <dbReference type="SAM" id="MobiDB-lite"/>
    </source>
</evidence>
<reference evidence="6 7" key="1">
    <citation type="submission" date="2021-06" db="EMBL/GenBank/DDBJ databases">
        <authorList>
            <person name="Palmer J.M."/>
        </authorList>
    </citation>
    <scope>NUCLEOTIDE SEQUENCE [LARGE SCALE GENOMIC DNA]</scope>
    <source>
        <strain evidence="6 7">AS_MEX2019</strain>
        <tissue evidence="6">Muscle</tissue>
    </source>
</reference>
<comment type="caution">
    <text evidence="6">The sequence shown here is derived from an EMBL/GenBank/DDBJ whole genome shotgun (WGS) entry which is preliminary data.</text>
</comment>
<feature type="coiled-coil region" evidence="3">
    <location>
        <begin position="65"/>
        <end position="92"/>
    </location>
</feature>
<organism evidence="6 7">
    <name type="scientific">Ameca splendens</name>
    <dbReference type="NCBI Taxonomy" id="208324"/>
    <lineage>
        <taxon>Eukaryota</taxon>
        <taxon>Metazoa</taxon>
        <taxon>Chordata</taxon>
        <taxon>Craniata</taxon>
        <taxon>Vertebrata</taxon>
        <taxon>Euteleostomi</taxon>
        <taxon>Actinopterygii</taxon>
        <taxon>Neopterygii</taxon>
        <taxon>Teleostei</taxon>
        <taxon>Neoteleostei</taxon>
        <taxon>Acanthomorphata</taxon>
        <taxon>Ovalentaria</taxon>
        <taxon>Atherinomorphae</taxon>
        <taxon>Cyprinodontiformes</taxon>
        <taxon>Goodeidae</taxon>
        <taxon>Ameca</taxon>
    </lineage>
</organism>
<dbReference type="PANTHER" id="PTHR18935">
    <property type="entry name" value="GOLGIN SUBFAMILY A MEMBER 4-LIKE ISOFORM X1"/>
    <property type="match status" value="1"/>
</dbReference>
<protein>
    <submittedName>
        <fullName evidence="6">Janus kinase and microtubule-interacting protein 2</fullName>
    </submittedName>
</protein>
<sequence>MDREKLLRKKRHKRSSRPVKRHIVVDTFFGYDEESMDSESSSVASFRMDRTPATPDEDLGNGLANEESELRFRQLTREYQALQRAYALLQEQNGGILDAEMEAKVPYCATDVHVVSTFLILF</sequence>
<keyword evidence="2 3" id="KW-0175">Coiled coil</keyword>
<evidence type="ECO:0000313" key="7">
    <source>
        <dbReference type="Proteomes" id="UP001469553"/>
    </source>
</evidence>
<feature type="region of interest" description="Disordered" evidence="4">
    <location>
        <begin position="37"/>
        <end position="63"/>
    </location>
</feature>